<evidence type="ECO:0000313" key="2">
    <source>
        <dbReference type="Proteomes" id="UP000032142"/>
    </source>
</evidence>
<name>A0A0B0PKE3_GOSAR</name>
<organism evidence="1 2">
    <name type="scientific">Gossypium arboreum</name>
    <name type="common">Tree cotton</name>
    <name type="synonym">Gossypium nanking</name>
    <dbReference type="NCBI Taxonomy" id="29729"/>
    <lineage>
        <taxon>Eukaryota</taxon>
        <taxon>Viridiplantae</taxon>
        <taxon>Streptophyta</taxon>
        <taxon>Embryophyta</taxon>
        <taxon>Tracheophyta</taxon>
        <taxon>Spermatophyta</taxon>
        <taxon>Magnoliopsida</taxon>
        <taxon>eudicotyledons</taxon>
        <taxon>Gunneridae</taxon>
        <taxon>Pentapetalae</taxon>
        <taxon>rosids</taxon>
        <taxon>malvids</taxon>
        <taxon>Malvales</taxon>
        <taxon>Malvaceae</taxon>
        <taxon>Malvoideae</taxon>
        <taxon>Gossypium</taxon>
    </lineage>
</organism>
<gene>
    <name evidence="1" type="ORF">F383_09709</name>
</gene>
<dbReference type="Proteomes" id="UP000032142">
    <property type="component" value="Unassembled WGS sequence"/>
</dbReference>
<keyword evidence="2" id="KW-1185">Reference proteome</keyword>
<evidence type="ECO:0000313" key="1">
    <source>
        <dbReference type="EMBL" id="KHG26938.1"/>
    </source>
</evidence>
<proteinExistence type="predicted"/>
<reference evidence="2" key="1">
    <citation type="submission" date="2014-09" db="EMBL/GenBank/DDBJ databases">
        <authorList>
            <person name="Mudge J."/>
            <person name="Ramaraj T."/>
            <person name="Lindquist I.E."/>
            <person name="Bharti A.K."/>
            <person name="Sundararajan A."/>
            <person name="Cameron C.T."/>
            <person name="Woodward J.E."/>
            <person name="May G.D."/>
            <person name="Brubaker C."/>
            <person name="Broadhvest J."/>
            <person name="Wilkins T.A."/>
        </authorList>
    </citation>
    <scope>NUCLEOTIDE SEQUENCE</scope>
    <source>
        <strain evidence="2">cv. AKA8401</strain>
    </source>
</reference>
<protein>
    <submittedName>
        <fullName evidence="1">Uncharacterized protein</fullName>
    </submittedName>
</protein>
<sequence>MCRRFRHNMPY</sequence>
<dbReference type="EMBL" id="KN439237">
    <property type="protein sequence ID" value="KHG26938.1"/>
    <property type="molecule type" value="Genomic_DNA"/>
</dbReference>
<accession>A0A0B0PKE3</accession>